<evidence type="ECO:0000313" key="3">
    <source>
        <dbReference type="EMBL" id="KAK4157236.1"/>
    </source>
</evidence>
<reference evidence="3" key="2">
    <citation type="submission" date="2023-05" db="EMBL/GenBank/DDBJ databases">
        <authorList>
            <consortium name="Lawrence Berkeley National Laboratory"/>
            <person name="Steindorff A."/>
            <person name="Hensen N."/>
            <person name="Bonometti L."/>
            <person name="Westerberg I."/>
            <person name="Brannstrom I.O."/>
            <person name="Guillou S."/>
            <person name="Cros-Aarteil S."/>
            <person name="Calhoun S."/>
            <person name="Haridas S."/>
            <person name="Kuo A."/>
            <person name="Mondo S."/>
            <person name="Pangilinan J."/>
            <person name="Riley R."/>
            <person name="Labutti K."/>
            <person name="Andreopoulos B."/>
            <person name="Lipzen A."/>
            <person name="Chen C."/>
            <person name="Yanf M."/>
            <person name="Daum C."/>
            <person name="Ng V."/>
            <person name="Clum A."/>
            <person name="Ohm R."/>
            <person name="Martin F."/>
            <person name="Silar P."/>
            <person name="Natvig D."/>
            <person name="Lalanne C."/>
            <person name="Gautier V."/>
            <person name="Ament-Velasquez S.L."/>
            <person name="Kruys A."/>
            <person name="Hutchinson M.I."/>
            <person name="Powell A.J."/>
            <person name="Barry K."/>
            <person name="Miller A.N."/>
            <person name="Grigoriev I.V."/>
            <person name="Debuchy R."/>
            <person name="Gladieux P."/>
            <person name="Thoren M.H."/>
            <person name="Johannesson H."/>
        </authorList>
    </citation>
    <scope>NUCLEOTIDE SEQUENCE</scope>
    <source>
        <strain evidence="3">CBS 538.74</strain>
    </source>
</reference>
<dbReference type="InterPro" id="IPR001611">
    <property type="entry name" value="Leu-rich_rpt"/>
</dbReference>
<feature type="region of interest" description="Disordered" evidence="1">
    <location>
        <begin position="591"/>
        <end position="616"/>
    </location>
</feature>
<accession>A0AAN7A1W0</accession>
<dbReference type="GO" id="GO:0031146">
    <property type="term" value="P:SCF-dependent proteasomal ubiquitin-dependent protein catabolic process"/>
    <property type="evidence" value="ECO:0007669"/>
    <property type="project" value="TreeGrafter"/>
</dbReference>
<dbReference type="SMART" id="SM00367">
    <property type="entry name" value="LRR_CC"/>
    <property type="match status" value="8"/>
</dbReference>
<dbReference type="InterPro" id="IPR036047">
    <property type="entry name" value="F-box-like_dom_sf"/>
</dbReference>
<dbReference type="PANTHER" id="PTHR13318:SF190">
    <property type="entry name" value="PARTNER OF PAIRED, ISOFORM B"/>
    <property type="match status" value="1"/>
</dbReference>
<dbReference type="GO" id="GO:0019005">
    <property type="term" value="C:SCF ubiquitin ligase complex"/>
    <property type="evidence" value="ECO:0007669"/>
    <property type="project" value="TreeGrafter"/>
</dbReference>
<dbReference type="SMART" id="SM00256">
    <property type="entry name" value="FBOX"/>
    <property type="match status" value="1"/>
</dbReference>
<dbReference type="SUPFAM" id="SSF52047">
    <property type="entry name" value="RNI-like"/>
    <property type="match status" value="1"/>
</dbReference>
<dbReference type="AlphaFoldDB" id="A0AAN7A1W0"/>
<dbReference type="InterPro" id="IPR032675">
    <property type="entry name" value="LRR_dom_sf"/>
</dbReference>
<dbReference type="Pfam" id="PF13516">
    <property type="entry name" value="LRR_6"/>
    <property type="match status" value="1"/>
</dbReference>
<dbReference type="SUPFAM" id="SSF81383">
    <property type="entry name" value="F-box domain"/>
    <property type="match status" value="1"/>
</dbReference>
<feature type="domain" description="F-box" evidence="2">
    <location>
        <begin position="160"/>
        <end position="206"/>
    </location>
</feature>
<evidence type="ECO:0000313" key="4">
    <source>
        <dbReference type="Proteomes" id="UP001302745"/>
    </source>
</evidence>
<comment type="caution">
    <text evidence="3">The sequence shown here is derived from an EMBL/GenBank/DDBJ whole genome shotgun (WGS) entry which is preliminary data.</text>
</comment>
<dbReference type="Gene3D" id="3.80.10.10">
    <property type="entry name" value="Ribonuclease Inhibitor"/>
    <property type="match status" value="3"/>
</dbReference>
<dbReference type="InterPro" id="IPR001810">
    <property type="entry name" value="F-box_dom"/>
</dbReference>
<feature type="region of interest" description="Disordered" evidence="1">
    <location>
        <begin position="51"/>
        <end position="73"/>
    </location>
</feature>
<proteinExistence type="predicted"/>
<dbReference type="Proteomes" id="UP001302745">
    <property type="component" value="Unassembled WGS sequence"/>
</dbReference>
<dbReference type="PANTHER" id="PTHR13318">
    <property type="entry name" value="PARTNER OF PAIRED, ISOFORM B-RELATED"/>
    <property type="match status" value="1"/>
</dbReference>
<dbReference type="Pfam" id="PF12937">
    <property type="entry name" value="F-box-like"/>
    <property type="match status" value="1"/>
</dbReference>
<feature type="region of interest" description="Disordered" evidence="1">
    <location>
        <begin position="697"/>
        <end position="739"/>
    </location>
</feature>
<reference evidence="3" key="1">
    <citation type="journal article" date="2023" name="Mol. Phylogenet. Evol.">
        <title>Genome-scale phylogeny and comparative genomics of the fungal order Sordariales.</title>
        <authorList>
            <person name="Hensen N."/>
            <person name="Bonometti L."/>
            <person name="Westerberg I."/>
            <person name="Brannstrom I.O."/>
            <person name="Guillou S."/>
            <person name="Cros-Aarteil S."/>
            <person name="Calhoun S."/>
            <person name="Haridas S."/>
            <person name="Kuo A."/>
            <person name="Mondo S."/>
            <person name="Pangilinan J."/>
            <person name="Riley R."/>
            <person name="LaButti K."/>
            <person name="Andreopoulos B."/>
            <person name="Lipzen A."/>
            <person name="Chen C."/>
            <person name="Yan M."/>
            <person name="Daum C."/>
            <person name="Ng V."/>
            <person name="Clum A."/>
            <person name="Steindorff A."/>
            <person name="Ohm R.A."/>
            <person name="Martin F."/>
            <person name="Silar P."/>
            <person name="Natvig D.O."/>
            <person name="Lalanne C."/>
            <person name="Gautier V."/>
            <person name="Ament-Velasquez S.L."/>
            <person name="Kruys A."/>
            <person name="Hutchinson M.I."/>
            <person name="Powell A.J."/>
            <person name="Barry K."/>
            <person name="Miller A.N."/>
            <person name="Grigoriev I.V."/>
            <person name="Debuchy R."/>
            <person name="Gladieux P."/>
            <person name="Hiltunen Thoren M."/>
            <person name="Johannesson H."/>
        </authorList>
    </citation>
    <scope>NUCLEOTIDE SEQUENCE</scope>
    <source>
        <strain evidence="3">CBS 538.74</strain>
    </source>
</reference>
<dbReference type="InterPro" id="IPR006553">
    <property type="entry name" value="Leu-rich_rpt_Cys-con_subtyp"/>
</dbReference>
<feature type="compositionally biased region" description="Gly residues" evidence="1">
    <location>
        <begin position="701"/>
        <end position="726"/>
    </location>
</feature>
<dbReference type="PROSITE" id="PS50181">
    <property type="entry name" value="FBOX"/>
    <property type="match status" value="1"/>
</dbReference>
<sequence>MADLEITQHVPSMSPNVAVPDDILTGDGGPENGIEPQLKMRGRDRLLRGLQRMSSSPSLARVGRSRSASSPYSVSGTLSCVSLASTASPFGQPSAGSYFSQASAGTNSSAHTSIPASPIAESPVHEGLESVLPIRPVDCAAPVSTTASLRVRVKERAKPYNLWAPMPRELKVYVLSFLPPKELVRASRVSKEFHKMCFDGQLWTSLDASEFYREIPAESLAKIIVSAGPFVKDLNLRGCLQVEHYQRAEVMVKACQNLINATLEGCRNFKRSTLHSLLKTNGKLAHLNLTGLSAVNNATCKIVANSCPQLEVFNVSWCKHMDARGIKFVVEACPKLKDLRVGEIKGFNNTDLAEAIFRTNNLERLVLTGCDDLTDAALQTMIQGLDPEIDYLTDRPIVPPRKLRHLDLARCTRLTDDGVKALGHFVPDLEGLQLSGVKHLTDVALEPILASTPRLTHLELEDLSDLTNALLSQHLAKAPCARGLEHLGISYCESLGDAGMLPVLRNCVRLRSVYMDNTRVSDLALAEAAAMVRARGRAVTSSTTAAAAAAGLQPVVVGLNLVVYDCSRVTWTGVREVLSRNAAAAAAQVPSSSSLPSLPPLPPQPQSTAVVGKDNDKGKLKEAAVAAEVIGLRCYYGWQMTVDEHTKRVLRGDTAAAGRLERKWAEYMQANEEAGAVGAGGRRRRRRAREAQMVHIDEEGGGGAGGGGGGGGGGDGGDDGGGVGAGGRRRARTTACVVM</sequence>
<evidence type="ECO:0000256" key="1">
    <source>
        <dbReference type="SAM" id="MobiDB-lite"/>
    </source>
</evidence>
<protein>
    <submittedName>
        <fullName evidence="3">F-box/LRR-repeat protein 2</fullName>
    </submittedName>
</protein>
<name>A0AAN7A1W0_9PEZI</name>
<keyword evidence="4" id="KW-1185">Reference proteome</keyword>
<dbReference type="EMBL" id="MU856853">
    <property type="protein sequence ID" value="KAK4157236.1"/>
    <property type="molecule type" value="Genomic_DNA"/>
</dbReference>
<evidence type="ECO:0000259" key="2">
    <source>
        <dbReference type="PROSITE" id="PS50181"/>
    </source>
</evidence>
<organism evidence="3 4">
    <name type="scientific">Chaetomidium leptoderma</name>
    <dbReference type="NCBI Taxonomy" id="669021"/>
    <lineage>
        <taxon>Eukaryota</taxon>
        <taxon>Fungi</taxon>
        <taxon>Dikarya</taxon>
        <taxon>Ascomycota</taxon>
        <taxon>Pezizomycotina</taxon>
        <taxon>Sordariomycetes</taxon>
        <taxon>Sordariomycetidae</taxon>
        <taxon>Sordariales</taxon>
        <taxon>Chaetomiaceae</taxon>
        <taxon>Chaetomidium</taxon>
    </lineage>
</organism>
<gene>
    <name evidence="3" type="ORF">C8A00DRAFT_40330</name>
</gene>